<sequence length="289" mass="31147">MTVAATTAPVATVDEADGFRPDGLLRSLHDSWVITRRNLVRMFRIPEVLLLSLVQPVVFVLLFAYIFAGSFGIPGGGGTMAYREFMMPGFFAQTVAFVTAGTSSVSMATDLHRGMVDRFRSLPMARGALLTGRTAADFVQNLIVIAVMIGCALVVGWRIHHGFLKAAGAFLLLLLLGYALSWIGVLIGLSVKSPEAAAGSNFIWLFPLTFLSNAFVAPATLPAVLRYAAEWNPISATVQACRDLFGNPGLTHSDVWPMQHATLVSVLWSVVVVAVCRTLAVRKYRSASS</sequence>
<keyword evidence="9" id="KW-1185">Reference proteome</keyword>
<reference evidence="9" key="1">
    <citation type="submission" date="2018-07" db="EMBL/GenBank/DDBJ databases">
        <title>Streptacidiphilus bronchialis DSM 106435 chromosome.</title>
        <authorList>
            <person name="Batra D."/>
            <person name="Gulvik C.A."/>
        </authorList>
    </citation>
    <scope>NUCLEOTIDE SEQUENCE [LARGE SCALE GENOMIC DNA]</scope>
    <source>
        <strain evidence="9">DSM 106435</strain>
    </source>
</reference>
<keyword evidence="4 6" id="KW-0472">Membrane</keyword>
<keyword evidence="6" id="KW-1003">Cell membrane</keyword>
<dbReference type="InterPro" id="IPR000412">
    <property type="entry name" value="ABC_2_transport"/>
</dbReference>
<dbReference type="KEGG" id="stri:C7M71_025760"/>
<keyword evidence="6" id="KW-0813">Transport</keyword>
<evidence type="ECO:0000256" key="6">
    <source>
        <dbReference type="RuleBase" id="RU361157"/>
    </source>
</evidence>
<dbReference type="GO" id="GO:0046677">
    <property type="term" value="P:response to antibiotic"/>
    <property type="evidence" value="ECO:0007669"/>
    <property type="project" value="UniProtKB-KW"/>
</dbReference>
<feature type="transmembrane region" description="Helical" evidence="6">
    <location>
        <begin position="260"/>
        <end position="280"/>
    </location>
</feature>
<dbReference type="InterPro" id="IPR013525">
    <property type="entry name" value="ABC2_TM"/>
</dbReference>
<name>A0A345T2U1_9ACTN</name>
<dbReference type="InterPro" id="IPR051784">
    <property type="entry name" value="Nod_factor_ABC_transporter"/>
</dbReference>
<dbReference type="RefSeq" id="WP_111493319.1">
    <property type="nucleotide sequence ID" value="NZ_CP031264.1"/>
</dbReference>
<evidence type="ECO:0000256" key="3">
    <source>
        <dbReference type="ARBA" id="ARBA00022989"/>
    </source>
</evidence>
<evidence type="ECO:0000313" key="8">
    <source>
        <dbReference type="EMBL" id="AXI80296.1"/>
    </source>
</evidence>
<dbReference type="Pfam" id="PF01061">
    <property type="entry name" value="ABC2_membrane"/>
    <property type="match status" value="1"/>
</dbReference>
<feature type="transmembrane region" description="Helical" evidence="6">
    <location>
        <begin position="203"/>
        <end position="225"/>
    </location>
</feature>
<dbReference type="GO" id="GO:0140359">
    <property type="term" value="F:ABC-type transporter activity"/>
    <property type="evidence" value="ECO:0007669"/>
    <property type="project" value="InterPro"/>
</dbReference>
<comment type="similarity">
    <text evidence="6">Belongs to the ABC-2 integral membrane protein family.</text>
</comment>
<proteinExistence type="inferred from homology"/>
<evidence type="ECO:0000259" key="7">
    <source>
        <dbReference type="PROSITE" id="PS51012"/>
    </source>
</evidence>
<dbReference type="PROSITE" id="PS51012">
    <property type="entry name" value="ABC_TM2"/>
    <property type="match status" value="1"/>
</dbReference>
<feature type="transmembrane region" description="Helical" evidence="6">
    <location>
        <begin position="166"/>
        <end position="191"/>
    </location>
</feature>
<dbReference type="EMBL" id="CP031264">
    <property type="protein sequence ID" value="AXI80296.1"/>
    <property type="molecule type" value="Genomic_DNA"/>
</dbReference>
<evidence type="ECO:0000256" key="5">
    <source>
        <dbReference type="ARBA" id="ARBA00023251"/>
    </source>
</evidence>
<keyword evidence="3 6" id="KW-1133">Transmembrane helix</keyword>
<organism evidence="8 9">
    <name type="scientific">Peterkaempfera bronchialis</name>
    <dbReference type="NCBI Taxonomy" id="2126346"/>
    <lineage>
        <taxon>Bacteria</taxon>
        <taxon>Bacillati</taxon>
        <taxon>Actinomycetota</taxon>
        <taxon>Actinomycetes</taxon>
        <taxon>Kitasatosporales</taxon>
        <taxon>Streptomycetaceae</taxon>
        <taxon>Peterkaempfera</taxon>
    </lineage>
</organism>
<dbReference type="GO" id="GO:0043190">
    <property type="term" value="C:ATP-binding cassette (ABC) transporter complex"/>
    <property type="evidence" value="ECO:0007669"/>
    <property type="project" value="InterPro"/>
</dbReference>
<evidence type="ECO:0000313" key="9">
    <source>
        <dbReference type="Proteomes" id="UP000249340"/>
    </source>
</evidence>
<keyword evidence="5" id="KW-0046">Antibiotic resistance</keyword>
<feature type="domain" description="ABC transmembrane type-2" evidence="7">
    <location>
        <begin position="47"/>
        <end position="287"/>
    </location>
</feature>
<dbReference type="InterPro" id="IPR047817">
    <property type="entry name" value="ABC2_TM_bact-type"/>
</dbReference>
<keyword evidence="2 6" id="KW-0812">Transmembrane</keyword>
<gene>
    <name evidence="8" type="ORF">C7M71_025760</name>
</gene>
<feature type="transmembrane region" description="Helical" evidence="6">
    <location>
        <begin position="85"/>
        <end position="108"/>
    </location>
</feature>
<dbReference type="PANTHER" id="PTHR43229">
    <property type="entry name" value="NODULATION PROTEIN J"/>
    <property type="match status" value="1"/>
</dbReference>
<dbReference type="Proteomes" id="UP000249340">
    <property type="component" value="Chromosome"/>
</dbReference>
<feature type="transmembrane region" description="Helical" evidence="6">
    <location>
        <begin position="48"/>
        <end position="73"/>
    </location>
</feature>
<dbReference type="PIRSF" id="PIRSF006648">
    <property type="entry name" value="DrrB"/>
    <property type="match status" value="1"/>
</dbReference>
<protein>
    <recommendedName>
        <fullName evidence="6">Transport permease protein</fullName>
    </recommendedName>
</protein>
<comment type="subcellular location">
    <subcellularLocation>
        <location evidence="6">Cell membrane</location>
        <topology evidence="6">Multi-pass membrane protein</topology>
    </subcellularLocation>
    <subcellularLocation>
        <location evidence="1">Membrane</location>
        <topology evidence="1">Multi-pass membrane protein</topology>
    </subcellularLocation>
</comment>
<accession>A0A345T2U1</accession>
<feature type="transmembrane region" description="Helical" evidence="6">
    <location>
        <begin position="142"/>
        <end position="160"/>
    </location>
</feature>
<dbReference type="AlphaFoldDB" id="A0A345T2U1"/>
<dbReference type="PANTHER" id="PTHR43229:SF2">
    <property type="entry name" value="NODULATION PROTEIN J"/>
    <property type="match status" value="1"/>
</dbReference>
<evidence type="ECO:0000256" key="1">
    <source>
        <dbReference type="ARBA" id="ARBA00004141"/>
    </source>
</evidence>
<dbReference type="OrthoDB" id="3850665at2"/>
<evidence type="ECO:0000256" key="2">
    <source>
        <dbReference type="ARBA" id="ARBA00022692"/>
    </source>
</evidence>
<evidence type="ECO:0000256" key="4">
    <source>
        <dbReference type="ARBA" id="ARBA00023136"/>
    </source>
</evidence>